<evidence type="ECO:0000313" key="2">
    <source>
        <dbReference type="EMBL" id="MCI16235.1"/>
    </source>
</evidence>
<protein>
    <submittedName>
        <fullName evidence="2">Uncharacterized protein</fullName>
    </submittedName>
</protein>
<reference evidence="2 3" key="1">
    <citation type="journal article" date="2018" name="Front. Plant Sci.">
        <title>Red Clover (Trifolium pratense) and Zigzag Clover (T. medium) - A Picture of Genomic Similarities and Differences.</title>
        <authorList>
            <person name="Dluhosova J."/>
            <person name="Istvanek J."/>
            <person name="Nedelnik J."/>
            <person name="Repkova J."/>
        </authorList>
    </citation>
    <scope>NUCLEOTIDE SEQUENCE [LARGE SCALE GENOMIC DNA]</scope>
    <source>
        <strain evidence="3">cv. 10/8</strain>
        <tissue evidence="2">Leaf</tissue>
    </source>
</reference>
<feature type="region of interest" description="Disordered" evidence="1">
    <location>
        <begin position="86"/>
        <end position="114"/>
    </location>
</feature>
<dbReference type="Proteomes" id="UP000265520">
    <property type="component" value="Unassembled WGS sequence"/>
</dbReference>
<evidence type="ECO:0000313" key="3">
    <source>
        <dbReference type="Proteomes" id="UP000265520"/>
    </source>
</evidence>
<evidence type="ECO:0000256" key="1">
    <source>
        <dbReference type="SAM" id="MobiDB-lite"/>
    </source>
</evidence>
<accession>A0A392PZ31</accession>
<keyword evidence="3" id="KW-1185">Reference proteome</keyword>
<dbReference type="EMBL" id="LXQA010100000">
    <property type="protein sequence ID" value="MCI16235.1"/>
    <property type="molecule type" value="Genomic_DNA"/>
</dbReference>
<proteinExistence type="predicted"/>
<name>A0A392PZ31_9FABA</name>
<sequence>MVVLLVTIKWLMDPREFKFGKLLLGAETPRNREFENHIIEDARAEAAAARADAAAANGKAAKVETWVHNLEIKFEEFQRRMLALESGSCSGPSRHNSHPHYDADFDNQLTDEDV</sequence>
<comment type="caution">
    <text evidence="2">The sequence shown here is derived from an EMBL/GenBank/DDBJ whole genome shotgun (WGS) entry which is preliminary data.</text>
</comment>
<dbReference type="AlphaFoldDB" id="A0A392PZ31"/>
<organism evidence="2 3">
    <name type="scientific">Trifolium medium</name>
    <dbReference type="NCBI Taxonomy" id="97028"/>
    <lineage>
        <taxon>Eukaryota</taxon>
        <taxon>Viridiplantae</taxon>
        <taxon>Streptophyta</taxon>
        <taxon>Embryophyta</taxon>
        <taxon>Tracheophyta</taxon>
        <taxon>Spermatophyta</taxon>
        <taxon>Magnoliopsida</taxon>
        <taxon>eudicotyledons</taxon>
        <taxon>Gunneridae</taxon>
        <taxon>Pentapetalae</taxon>
        <taxon>rosids</taxon>
        <taxon>fabids</taxon>
        <taxon>Fabales</taxon>
        <taxon>Fabaceae</taxon>
        <taxon>Papilionoideae</taxon>
        <taxon>50 kb inversion clade</taxon>
        <taxon>NPAAA clade</taxon>
        <taxon>Hologalegina</taxon>
        <taxon>IRL clade</taxon>
        <taxon>Trifolieae</taxon>
        <taxon>Trifolium</taxon>
    </lineage>
</organism>